<feature type="region of interest" description="Disordered" evidence="1">
    <location>
        <begin position="243"/>
        <end position="397"/>
    </location>
</feature>
<feature type="compositionally biased region" description="Basic and acidic residues" evidence="1">
    <location>
        <begin position="255"/>
        <end position="293"/>
    </location>
</feature>
<dbReference type="InterPro" id="IPR013151">
    <property type="entry name" value="Immunoglobulin_dom"/>
</dbReference>
<feature type="compositionally biased region" description="Basic and acidic residues" evidence="1">
    <location>
        <begin position="340"/>
        <end position="364"/>
    </location>
</feature>
<proteinExistence type="predicted"/>
<keyword evidence="3" id="KW-0732">Signal</keyword>
<evidence type="ECO:0000256" key="3">
    <source>
        <dbReference type="SAM" id="SignalP"/>
    </source>
</evidence>
<keyword evidence="6" id="KW-1185">Reference proteome</keyword>
<keyword evidence="2" id="KW-1133">Transmembrane helix</keyword>
<dbReference type="Gene3D" id="2.60.40.10">
    <property type="entry name" value="Immunoglobulins"/>
    <property type="match status" value="1"/>
</dbReference>
<dbReference type="Proteomes" id="UP001159405">
    <property type="component" value="Unassembled WGS sequence"/>
</dbReference>
<evidence type="ECO:0000313" key="5">
    <source>
        <dbReference type="EMBL" id="CAH3130830.1"/>
    </source>
</evidence>
<dbReference type="InterPro" id="IPR007110">
    <property type="entry name" value="Ig-like_dom"/>
</dbReference>
<feature type="transmembrane region" description="Helical" evidence="2">
    <location>
        <begin position="134"/>
        <end position="156"/>
    </location>
</feature>
<evidence type="ECO:0000256" key="1">
    <source>
        <dbReference type="SAM" id="MobiDB-lite"/>
    </source>
</evidence>
<organism evidence="5 6">
    <name type="scientific">Porites lobata</name>
    <dbReference type="NCBI Taxonomy" id="104759"/>
    <lineage>
        <taxon>Eukaryota</taxon>
        <taxon>Metazoa</taxon>
        <taxon>Cnidaria</taxon>
        <taxon>Anthozoa</taxon>
        <taxon>Hexacorallia</taxon>
        <taxon>Scleractinia</taxon>
        <taxon>Fungiina</taxon>
        <taxon>Poritidae</taxon>
        <taxon>Porites</taxon>
    </lineage>
</organism>
<feature type="signal peptide" evidence="3">
    <location>
        <begin position="1"/>
        <end position="26"/>
    </location>
</feature>
<dbReference type="InterPro" id="IPR013783">
    <property type="entry name" value="Ig-like_fold"/>
</dbReference>
<accession>A0ABN8P206</accession>
<protein>
    <recommendedName>
        <fullName evidence="4">Ig-like domain-containing protein</fullName>
    </recommendedName>
</protein>
<comment type="caution">
    <text evidence="5">The sequence shown here is derived from an EMBL/GenBank/DDBJ whole genome shotgun (WGS) entry which is preliminary data.</text>
</comment>
<dbReference type="SUPFAM" id="SSF48726">
    <property type="entry name" value="Immunoglobulin"/>
    <property type="match status" value="1"/>
</dbReference>
<keyword evidence="2" id="KW-0812">Transmembrane</keyword>
<feature type="region of interest" description="Disordered" evidence="1">
    <location>
        <begin position="210"/>
        <end position="231"/>
    </location>
</feature>
<evidence type="ECO:0000313" key="6">
    <source>
        <dbReference type="Proteomes" id="UP001159405"/>
    </source>
</evidence>
<keyword evidence="2" id="KW-0472">Membrane</keyword>
<evidence type="ECO:0000256" key="2">
    <source>
        <dbReference type="SAM" id="Phobius"/>
    </source>
</evidence>
<feature type="domain" description="Ig-like" evidence="4">
    <location>
        <begin position="28"/>
        <end position="114"/>
    </location>
</feature>
<feature type="chain" id="PRO_5046805275" description="Ig-like domain-containing protein" evidence="3">
    <location>
        <begin position="27"/>
        <end position="492"/>
    </location>
</feature>
<reference evidence="5 6" key="1">
    <citation type="submission" date="2022-05" db="EMBL/GenBank/DDBJ databases">
        <authorList>
            <consortium name="Genoscope - CEA"/>
            <person name="William W."/>
        </authorList>
    </citation>
    <scope>NUCLEOTIDE SEQUENCE [LARGE SCALE GENOMIC DNA]</scope>
</reference>
<dbReference type="EMBL" id="CALNXK010000048">
    <property type="protein sequence ID" value="CAH3130830.1"/>
    <property type="molecule type" value="Genomic_DNA"/>
</dbReference>
<dbReference type="PROSITE" id="PS50835">
    <property type="entry name" value="IG_LIKE"/>
    <property type="match status" value="1"/>
</dbReference>
<feature type="compositionally biased region" description="Basic and acidic residues" evidence="1">
    <location>
        <begin position="323"/>
        <end position="333"/>
    </location>
</feature>
<feature type="compositionally biased region" description="Basic and acidic residues" evidence="1">
    <location>
        <begin position="371"/>
        <end position="383"/>
    </location>
</feature>
<gene>
    <name evidence="5" type="ORF">PLOB_00034830</name>
</gene>
<evidence type="ECO:0000259" key="4">
    <source>
        <dbReference type="PROSITE" id="PS50835"/>
    </source>
</evidence>
<dbReference type="InterPro" id="IPR036179">
    <property type="entry name" value="Ig-like_dom_sf"/>
</dbReference>
<name>A0ABN8P206_9CNID</name>
<feature type="compositionally biased region" description="Polar residues" evidence="1">
    <location>
        <begin position="295"/>
        <end position="307"/>
    </location>
</feature>
<feature type="compositionally biased region" description="Basic and acidic residues" evidence="1">
    <location>
        <begin position="210"/>
        <end position="230"/>
    </location>
</feature>
<dbReference type="Pfam" id="PF00047">
    <property type="entry name" value="ig"/>
    <property type="match status" value="1"/>
</dbReference>
<sequence>MATKKSCLWYVFILQGTLFFDSSAFANERATRDLRCPQKQVTTSTGQQATLGCYTAQANSSSLKYSWKKDNVTVTSSSHITVYANMLFVRPENDTDFGTYECHEGVSNTSCSISLRSRRESEGYINVVTGCVNLAVLMPVLAVMMVSLLLNVHFLIQWRRRQRFLLSEEEIYQLHLAREATAVDHEDQEEENVEVKKKKFFGGRFKKCKKEGDKNGKDHENIQDSSNLDKDEGEAIEMQESKDFLNAQDGSRGLDIPREQDSSWEKKRPWEHDDDVTRADDNQEILRLDDILRVQETSTPVQDSMNEWESPRSIDSAGTKGIPRLEDILREQDSSLPTQDHSHELDSPRTQESPRTKEIPRLEEIFSASEGEAKENVHDETRPDVSGAHRGSGSLQAPRIAEFFLPSDESDAEPQSVTSEEPLVSHYMEKMDFEKENEDEHGEEPLVSHYMEKMDFEKGNEDNVQDQEPLVSYYKEKMDFEESKNDEEPVLK</sequence>